<reference evidence="1" key="1">
    <citation type="submission" date="2025-08" db="UniProtKB">
        <authorList>
            <consortium name="Ensembl"/>
        </authorList>
    </citation>
    <scope>IDENTIFICATION</scope>
</reference>
<protein>
    <submittedName>
        <fullName evidence="1">Galectin like</fullName>
    </submittedName>
</protein>
<dbReference type="Proteomes" id="UP000233040">
    <property type="component" value="Unassembled WGS sequence"/>
</dbReference>
<name>A0A2K5S6D4_CEBIM</name>
<dbReference type="GeneTree" id="ENSGT00940000155337"/>
<reference evidence="1" key="2">
    <citation type="submission" date="2025-09" db="UniProtKB">
        <authorList>
            <consortium name="Ensembl"/>
        </authorList>
    </citation>
    <scope>IDENTIFICATION</scope>
</reference>
<dbReference type="Ensembl" id="ENSCCAT00000053728.1">
    <property type="protein sequence ID" value="ENSCCAP00000035948.1"/>
    <property type="gene ID" value="ENSCCAG00000035879.1"/>
</dbReference>
<dbReference type="AlphaFoldDB" id="A0A2K5S6D4"/>
<keyword evidence="2" id="KW-1185">Reference proteome</keyword>
<accession>A0A2K5S6D4</accession>
<evidence type="ECO:0000313" key="2">
    <source>
        <dbReference type="Proteomes" id="UP000233040"/>
    </source>
</evidence>
<gene>
    <name evidence="1" type="primary">LGALSL</name>
</gene>
<sequence length="100" mass="11222">MAGSVADSDAVVKLDDGHLNNSLSSPVQAEVYFPRLIVPFCGHIKGGMRPGKKVLVMGIVDLNPERWKFFVSTHVSECLWMDTNFLIFTIVFKHYLQLTP</sequence>
<evidence type="ECO:0000313" key="1">
    <source>
        <dbReference type="Ensembl" id="ENSCCAP00000035948.1"/>
    </source>
</evidence>
<proteinExistence type="predicted"/>
<organism evidence="1 2">
    <name type="scientific">Cebus imitator</name>
    <name type="common">Panamanian white-faced capuchin</name>
    <name type="synonym">Cebus capucinus imitator</name>
    <dbReference type="NCBI Taxonomy" id="2715852"/>
    <lineage>
        <taxon>Eukaryota</taxon>
        <taxon>Metazoa</taxon>
        <taxon>Chordata</taxon>
        <taxon>Craniata</taxon>
        <taxon>Vertebrata</taxon>
        <taxon>Euteleostomi</taxon>
        <taxon>Mammalia</taxon>
        <taxon>Eutheria</taxon>
        <taxon>Euarchontoglires</taxon>
        <taxon>Primates</taxon>
        <taxon>Haplorrhini</taxon>
        <taxon>Platyrrhini</taxon>
        <taxon>Cebidae</taxon>
        <taxon>Cebinae</taxon>
        <taxon>Cebus</taxon>
    </lineage>
</organism>